<dbReference type="GO" id="GO:0005634">
    <property type="term" value="C:nucleus"/>
    <property type="evidence" value="ECO:0007669"/>
    <property type="project" value="UniProtKB-ARBA"/>
</dbReference>
<dbReference type="AlphaFoldDB" id="A0A2Z6QM60"/>
<gene>
    <name evidence="2" type="ORF">RclHR1_18580005</name>
</gene>
<dbReference type="PANTHER" id="PTHR46585:SF1">
    <property type="entry name" value="CHROMO DOMAIN-CONTAINING PROTEIN"/>
    <property type="match status" value="1"/>
</dbReference>
<dbReference type="PANTHER" id="PTHR46585">
    <property type="entry name" value="INTEGRASE CORE DOMAIN CONTAINING PROTEIN"/>
    <property type="match status" value="1"/>
</dbReference>
<dbReference type="Gene3D" id="3.30.420.10">
    <property type="entry name" value="Ribonuclease H-like superfamily/Ribonuclease H"/>
    <property type="match status" value="1"/>
</dbReference>
<keyword evidence="3" id="KW-1185">Reference proteome</keyword>
<evidence type="ECO:0000313" key="3">
    <source>
        <dbReference type="Proteomes" id="UP000247702"/>
    </source>
</evidence>
<dbReference type="GO" id="GO:0003676">
    <property type="term" value="F:nucleic acid binding"/>
    <property type="evidence" value="ECO:0007669"/>
    <property type="project" value="InterPro"/>
</dbReference>
<evidence type="ECO:0000313" key="2">
    <source>
        <dbReference type="EMBL" id="GBB91343.1"/>
    </source>
</evidence>
<dbReference type="GO" id="GO:0015074">
    <property type="term" value="P:DNA integration"/>
    <property type="evidence" value="ECO:0007669"/>
    <property type="project" value="InterPro"/>
</dbReference>
<sequence length="364" mass="41761">MPLLLAPDSGEARNLDISIALKKIYYQPIGYHRNAKKLFEASIKAGYDFTIDEVKDWLVRQAVHQIHMPRPRYIPCASFTSITTPNEVHQADVLYMPYDKVGRITYLFCLNVVDVASRYKASIPIGAYSVKDREGILTSKTIARALEKIYDDPEIPLVWPKLLITDRGPEFRGDCEVLMMEHNVKIQKAKSKRTMGIVERYNRTLVEKLFPSQDASDLLSLHLNVRSRAWVKNLSLVVEDINNSITRQIGISPVEAIEKEEVFAKPSYSRDGPIGFDEEKLSSDVLVRYLLYPGELEGGRRRAGDLNWSPHIYHILESMVQKNQPVLYWLEDDDGNGPQRSFVREELMVIPFDTELPPQWILTK</sequence>
<comment type="caution">
    <text evidence="2">The sequence shown here is derived from an EMBL/GenBank/DDBJ whole genome shotgun (WGS) entry which is preliminary data.</text>
</comment>
<name>A0A2Z6QM60_9GLOM</name>
<dbReference type="PROSITE" id="PS50994">
    <property type="entry name" value="INTEGRASE"/>
    <property type="match status" value="1"/>
</dbReference>
<dbReference type="EMBL" id="BEXD01000955">
    <property type="protein sequence ID" value="GBB91343.1"/>
    <property type="molecule type" value="Genomic_DNA"/>
</dbReference>
<proteinExistence type="predicted"/>
<dbReference type="SUPFAM" id="SSF53098">
    <property type="entry name" value="Ribonuclease H-like"/>
    <property type="match status" value="1"/>
</dbReference>
<reference evidence="2 3" key="1">
    <citation type="submission" date="2017-11" db="EMBL/GenBank/DDBJ databases">
        <title>The genome of Rhizophagus clarus HR1 reveals common genetic basis of auxotrophy among arbuscular mycorrhizal fungi.</title>
        <authorList>
            <person name="Kobayashi Y."/>
        </authorList>
    </citation>
    <scope>NUCLEOTIDE SEQUENCE [LARGE SCALE GENOMIC DNA]</scope>
    <source>
        <strain evidence="2 3">HR1</strain>
    </source>
</reference>
<organism evidence="2 3">
    <name type="scientific">Rhizophagus clarus</name>
    <dbReference type="NCBI Taxonomy" id="94130"/>
    <lineage>
        <taxon>Eukaryota</taxon>
        <taxon>Fungi</taxon>
        <taxon>Fungi incertae sedis</taxon>
        <taxon>Mucoromycota</taxon>
        <taxon>Glomeromycotina</taxon>
        <taxon>Glomeromycetes</taxon>
        <taxon>Glomerales</taxon>
        <taxon>Glomeraceae</taxon>
        <taxon>Rhizophagus</taxon>
    </lineage>
</organism>
<protein>
    <recommendedName>
        <fullName evidence="1">Integrase catalytic domain-containing protein</fullName>
    </recommendedName>
</protein>
<feature type="domain" description="Integrase catalytic" evidence="1">
    <location>
        <begin position="81"/>
        <end position="261"/>
    </location>
</feature>
<evidence type="ECO:0000259" key="1">
    <source>
        <dbReference type="PROSITE" id="PS50994"/>
    </source>
</evidence>
<dbReference type="Proteomes" id="UP000247702">
    <property type="component" value="Unassembled WGS sequence"/>
</dbReference>
<dbReference type="InterPro" id="IPR001584">
    <property type="entry name" value="Integrase_cat-core"/>
</dbReference>
<accession>A0A2Z6QM60</accession>
<dbReference type="InterPro" id="IPR036397">
    <property type="entry name" value="RNaseH_sf"/>
</dbReference>
<dbReference type="InterPro" id="IPR012337">
    <property type="entry name" value="RNaseH-like_sf"/>
</dbReference>